<sequence length="446" mass="51291">MRYSFSEIHTLNLLNDNSEFSKRFKTPGDLKIMILIILLVIVTAVICASFFKVDKIVPAQGVLETRAKLFEVRAPLQGFVKSIHVKEGMYVEPGDTLVTFDTEQMDRELERFEQELMTLSRSVWTDFYQIDDWLEEATQTALRSKLASIPNPVDPMGFRSYLERALGDSLASLDQSFRGIETRYTNLERQIRLLDETIAMEHRDLARFKRLRDQGIESSSKVDQQELRLLELQSNRASLDSDLANTSTEQDKLVVERNKLKDDFILERLVRLQDQLDQFSQAQSRLASKQRERNDMNVRAPFAAIVDEVLARGEHEVMDGGMALLKLRPRFDQEDLQIEIQIPSNYAIWVEPGMEFRASSLGSNPDDHGRLHGTIGFVSESSEVVEGNRIYRMTGTITLLEVNNPETFLRPGLQLRVEIKAGERRLINYLFDPFTKYFRTALSEPS</sequence>
<evidence type="ECO:0000313" key="2">
    <source>
        <dbReference type="EMBL" id="ATX77667.1"/>
    </source>
</evidence>
<accession>A0A2K8KSF7</accession>
<keyword evidence="3" id="KW-1185">Reference proteome</keyword>
<dbReference type="SUPFAM" id="SSF51230">
    <property type="entry name" value="Single hybrid motif"/>
    <property type="match status" value="1"/>
</dbReference>
<protein>
    <submittedName>
        <fullName evidence="2">RTX secretion protein D / HlyD family secretion protein</fullName>
    </submittedName>
</protein>
<dbReference type="EMBL" id="CP011797">
    <property type="protein sequence ID" value="ATX77667.1"/>
    <property type="molecule type" value="Genomic_DNA"/>
</dbReference>
<gene>
    <name evidence="2" type="ORF">REIFOR_02542</name>
</gene>
<reference evidence="2 3" key="1">
    <citation type="journal article" date="2017" name="Environ. Microbiol.">
        <title>Genomic and physiological analyses of 'Reinekea forsetii' reveal a versatile opportunistic lifestyle during spring algae blooms.</title>
        <authorList>
            <person name="Avci B."/>
            <person name="Hahnke R.L."/>
            <person name="Chafee M."/>
            <person name="Fischer T."/>
            <person name="Gruber-Vodicka H."/>
            <person name="Tegetmeyer H.E."/>
            <person name="Harder J."/>
            <person name="Fuchs B.M."/>
            <person name="Amann R.I."/>
            <person name="Teeling H."/>
        </authorList>
    </citation>
    <scope>NUCLEOTIDE SEQUENCE [LARGE SCALE GENOMIC DNA]</scope>
    <source>
        <strain evidence="2 3">Hel1_31_D35</strain>
    </source>
</reference>
<dbReference type="OrthoDB" id="9775513at2"/>
<keyword evidence="1" id="KW-0812">Transmembrane</keyword>
<dbReference type="PANTHER" id="PTHR30386:SF28">
    <property type="entry name" value="EXPORTED PROTEIN"/>
    <property type="match status" value="1"/>
</dbReference>
<organism evidence="2 3">
    <name type="scientific">Reinekea forsetii</name>
    <dbReference type="NCBI Taxonomy" id="1336806"/>
    <lineage>
        <taxon>Bacteria</taxon>
        <taxon>Pseudomonadati</taxon>
        <taxon>Pseudomonadota</taxon>
        <taxon>Gammaproteobacteria</taxon>
        <taxon>Oceanospirillales</taxon>
        <taxon>Saccharospirillaceae</taxon>
        <taxon>Reinekea</taxon>
    </lineage>
</organism>
<dbReference type="InterPro" id="IPR011053">
    <property type="entry name" value="Single_hybrid_motif"/>
</dbReference>
<dbReference type="Gene3D" id="2.40.50.100">
    <property type="match status" value="1"/>
</dbReference>
<dbReference type="Proteomes" id="UP000229757">
    <property type="component" value="Chromosome"/>
</dbReference>
<evidence type="ECO:0000256" key="1">
    <source>
        <dbReference type="SAM" id="Phobius"/>
    </source>
</evidence>
<dbReference type="KEGG" id="rfo:REIFOR_02542"/>
<dbReference type="InterPro" id="IPR050739">
    <property type="entry name" value="MFP"/>
</dbReference>
<feature type="transmembrane region" description="Helical" evidence="1">
    <location>
        <begin position="32"/>
        <end position="51"/>
    </location>
</feature>
<name>A0A2K8KSF7_9GAMM</name>
<dbReference type="Gene3D" id="2.40.30.170">
    <property type="match status" value="1"/>
</dbReference>
<evidence type="ECO:0000313" key="3">
    <source>
        <dbReference type="Proteomes" id="UP000229757"/>
    </source>
</evidence>
<dbReference type="PANTHER" id="PTHR30386">
    <property type="entry name" value="MEMBRANE FUSION SUBUNIT OF EMRAB-TOLC MULTIDRUG EFFLUX PUMP"/>
    <property type="match status" value="1"/>
</dbReference>
<keyword evidence="1" id="KW-0472">Membrane</keyword>
<proteinExistence type="predicted"/>
<dbReference type="AlphaFoldDB" id="A0A2K8KSF7"/>
<dbReference type="RefSeq" id="WP_100257910.1">
    <property type="nucleotide sequence ID" value="NZ_CP011797.1"/>
</dbReference>
<keyword evidence="1" id="KW-1133">Transmembrane helix</keyword>
<dbReference type="PRINTS" id="PR01490">
    <property type="entry name" value="RTXTOXIND"/>
</dbReference>